<sequence>MESLHWINGQITRTQNSLYMLHLQLDEKRRDLERLVLAQANLQENQEELKQYKTWCTKPELTGNTWAGHLADQYEQWKEHTLFRSYINLYDYQLTQTLEQLNDKIKETKQSIIDIRMDLSTQSDILDDLYGKQRRELLN</sequence>
<dbReference type="KEGG" id="vpn:A21D_00756"/>
<evidence type="ECO:0000313" key="1">
    <source>
        <dbReference type="EMBL" id="AUJ23868.1"/>
    </source>
</evidence>
<proteinExistence type="predicted"/>
<dbReference type="RefSeq" id="WP_077706263.1">
    <property type="nucleotide sequence ID" value="NZ_CP018622.1"/>
</dbReference>
<dbReference type="STRING" id="302167.GCA_900166595_03628"/>
<reference evidence="2" key="1">
    <citation type="submission" date="2016-11" db="EMBL/GenBank/DDBJ databases">
        <title>Complete genome sequence of Virgibacillus pantothenticus 21D, a halophilic bacterium isolated from the deep hypersaline anoxic basin Discovery in the Mediterranean Sea.</title>
        <authorList>
            <person name="Zeaiter Z."/>
            <person name="Booth J.M."/>
            <person name="Prosdocimi E.M."/>
            <person name="Mapelli F."/>
            <person name="Fusi M."/>
            <person name="Daffonchio D."/>
            <person name="Borin S."/>
            <person name="Crotti E."/>
        </authorList>
    </citation>
    <scope>NUCLEOTIDE SEQUENCE [LARGE SCALE GENOMIC DNA]</scope>
    <source>
        <strain evidence="2">21D</strain>
    </source>
</reference>
<dbReference type="AlphaFoldDB" id="A0A2K9IVP6"/>
<evidence type="ECO:0000313" key="2">
    <source>
        <dbReference type="Proteomes" id="UP000234237"/>
    </source>
</evidence>
<organism evidence="1 2">
    <name type="scientific">Virgibacillus dokdonensis</name>
    <dbReference type="NCBI Taxonomy" id="302167"/>
    <lineage>
        <taxon>Bacteria</taxon>
        <taxon>Bacillati</taxon>
        <taxon>Bacillota</taxon>
        <taxon>Bacilli</taxon>
        <taxon>Bacillales</taxon>
        <taxon>Bacillaceae</taxon>
        <taxon>Virgibacillus</taxon>
    </lineage>
</organism>
<name>A0A2K9IVP6_9BACI</name>
<dbReference type="EMBL" id="CP018622">
    <property type="protein sequence ID" value="AUJ23868.1"/>
    <property type="molecule type" value="Genomic_DNA"/>
</dbReference>
<protein>
    <submittedName>
        <fullName evidence="1">Uncharacterized protein</fullName>
    </submittedName>
</protein>
<dbReference type="Proteomes" id="UP000234237">
    <property type="component" value="Chromosome"/>
</dbReference>
<accession>A0A2K9IVP6</accession>
<gene>
    <name evidence="1" type="ORF">A21D_00756</name>
</gene>